<feature type="compositionally biased region" description="Low complexity" evidence="1">
    <location>
        <begin position="88"/>
        <end position="97"/>
    </location>
</feature>
<evidence type="ECO:0000313" key="5">
    <source>
        <dbReference type="Proteomes" id="UP000051054"/>
    </source>
</evidence>
<evidence type="ECO:0000259" key="3">
    <source>
        <dbReference type="Pfam" id="PF04024"/>
    </source>
</evidence>
<comment type="caution">
    <text evidence="4">The sequence shown here is derived from an EMBL/GenBank/DDBJ whole genome shotgun (WGS) entry which is preliminary data.</text>
</comment>
<dbReference type="eggNOG" id="COG1983">
    <property type="taxonomic scope" value="Bacteria"/>
</dbReference>
<evidence type="ECO:0000256" key="1">
    <source>
        <dbReference type="SAM" id="MobiDB-lite"/>
    </source>
</evidence>
<keyword evidence="2" id="KW-1133">Transmembrane helix</keyword>
<proteinExistence type="predicted"/>
<dbReference type="EMBL" id="AZGD01000095">
    <property type="protein sequence ID" value="KRM18339.1"/>
    <property type="molecule type" value="Genomic_DNA"/>
</dbReference>
<dbReference type="AlphaFoldDB" id="A0A0R1WT92"/>
<gene>
    <name evidence="4" type="ORF">FC40_GL001019</name>
</gene>
<feature type="region of interest" description="Disordered" evidence="1">
    <location>
        <begin position="88"/>
        <end position="115"/>
    </location>
</feature>
<dbReference type="Pfam" id="PF04024">
    <property type="entry name" value="PspC"/>
    <property type="match status" value="1"/>
</dbReference>
<reference evidence="4 5" key="1">
    <citation type="journal article" date="2015" name="Genome Announc.">
        <title>Expanding the biotechnology potential of lactobacilli through comparative genomics of 213 strains and associated genera.</title>
        <authorList>
            <person name="Sun Z."/>
            <person name="Harris H.M."/>
            <person name="McCann A."/>
            <person name="Guo C."/>
            <person name="Argimon S."/>
            <person name="Zhang W."/>
            <person name="Yang X."/>
            <person name="Jeffery I.B."/>
            <person name="Cooney J.C."/>
            <person name="Kagawa T.F."/>
            <person name="Liu W."/>
            <person name="Song Y."/>
            <person name="Salvetti E."/>
            <person name="Wrobel A."/>
            <person name="Rasinkangas P."/>
            <person name="Parkhill J."/>
            <person name="Rea M.C."/>
            <person name="O'Sullivan O."/>
            <person name="Ritari J."/>
            <person name="Douillard F.P."/>
            <person name="Paul Ross R."/>
            <person name="Yang R."/>
            <person name="Briner A.E."/>
            <person name="Felis G.E."/>
            <person name="de Vos W.M."/>
            <person name="Barrangou R."/>
            <person name="Klaenhammer T.R."/>
            <person name="Caufield P.W."/>
            <person name="Cui Y."/>
            <person name="Zhang H."/>
            <person name="O'Toole P.W."/>
        </authorList>
    </citation>
    <scope>NUCLEOTIDE SEQUENCE [LARGE SCALE GENOMIC DNA]</scope>
    <source>
        <strain evidence="4 5">DSM 18933</strain>
    </source>
</reference>
<dbReference type="STRING" id="1423755.FC40_GL001019"/>
<keyword evidence="2" id="KW-0812">Transmembrane</keyword>
<evidence type="ECO:0000313" key="4">
    <source>
        <dbReference type="EMBL" id="KRM18339.1"/>
    </source>
</evidence>
<dbReference type="InterPro" id="IPR007168">
    <property type="entry name" value="Phageshock_PspC_N"/>
</dbReference>
<name>A0A0R1WT92_9LACO</name>
<feature type="transmembrane region" description="Helical" evidence="2">
    <location>
        <begin position="32"/>
        <end position="63"/>
    </location>
</feature>
<dbReference type="OrthoDB" id="9815286at2"/>
<accession>A0A0R1WT92</accession>
<feature type="domain" description="Phage shock protein PspC N-terminal" evidence="3">
    <location>
        <begin position="2"/>
        <end position="64"/>
    </location>
</feature>
<keyword evidence="2" id="KW-0472">Membrane</keyword>
<organism evidence="4 5">
    <name type="scientific">Ligilactobacillus hayakitensis DSM 18933 = JCM 14209</name>
    <dbReference type="NCBI Taxonomy" id="1423755"/>
    <lineage>
        <taxon>Bacteria</taxon>
        <taxon>Bacillati</taxon>
        <taxon>Bacillota</taxon>
        <taxon>Bacilli</taxon>
        <taxon>Lactobacillales</taxon>
        <taxon>Lactobacillaceae</taxon>
        <taxon>Ligilactobacillus</taxon>
    </lineage>
</organism>
<dbReference type="RefSeq" id="WP_025022115.1">
    <property type="nucleotide sequence ID" value="NZ_AZGD01000095.1"/>
</dbReference>
<keyword evidence="5" id="KW-1185">Reference proteome</keyword>
<feature type="compositionally biased region" description="Basic and acidic residues" evidence="1">
    <location>
        <begin position="103"/>
        <end position="115"/>
    </location>
</feature>
<dbReference type="PATRIC" id="fig|1423755.3.peg.1076"/>
<sequence length="115" mass="13089">MKIYKSKNDRLIAGVCGGLAKAFNLKANYLRIILVGLTLILGLIKENLVIITPGLYLITALFLDYDKNEVPKSLFVKIIERLIDSEEQTTNQQVKQKNNGRKQLTDVQERDVKKK</sequence>
<evidence type="ECO:0000256" key="2">
    <source>
        <dbReference type="SAM" id="Phobius"/>
    </source>
</evidence>
<protein>
    <recommendedName>
        <fullName evidence="3">Phage shock protein PspC N-terminal domain-containing protein</fullName>
    </recommendedName>
</protein>
<dbReference type="Proteomes" id="UP000051054">
    <property type="component" value="Unassembled WGS sequence"/>
</dbReference>